<gene>
    <name evidence="7 8" type="primary">pth</name>
    <name evidence="8" type="ORF">NKE59_08950</name>
</gene>
<comment type="similarity">
    <text evidence="5 7">Belongs to the PTH family.</text>
</comment>
<dbReference type="InterPro" id="IPR001328">
    <property type="entry name" value="Pept_tRNA_hydro"/>
</dbReference>
<evidence type="ECO:0000256" key="2">
    <source>
        <dbReference type="ARBA" id="ARBA00022555"/>
    </source>
</evidence>
<dbReference type="GO" id="GO:0006515">
    <property type="term" value="P:protein quality control for misfolded or incompletely synthesized proteins"/>
    <property type="evidence" value="ECO:0007669"/>
    <property type="project" value="UniProtKB-UniRule"/>
</dbReference>
<evidence type="ECO:0000256" key="6">
    <source>
        <dbReference type="ARBA" id="ARBA00050038"/>
    </source>
</evidence>
<feature type="site" description="Discriminates between blocked and unblocked aminoacyl-tRNA" evidence="7">
    <location>
        <position position="10"/>
    </location>
</feature>
<evidence type="ECO:0000256" key="4">
    <source>
        <dbReference type="ARBA" id="ARBA00022884"/>
    </source>
</evidence>
<dbReference type="CDD" id="cd00462">
    <property type="entry name" value="PTH"/>
    <property type="match status" value="1"/>
</dbReference>
<dbReference type="Gene3D" id="3.40.50.1470">
    <property type="entry name" value="Peptidyl-tRNA hydrolase"/>
    <property type="match status" value="1"/>
</dbReference>
<evidence type="ECO:0000256" key="7">
    <source>
        <dbReference type="HAMAP-Rule" id="MF_00083"/>
    </source>
</evidence>
<dbReference type="PANTHER" id="PTHR17224:SF1">
    <property type="entry name" value="PEPTIDYL-TRNA HYDROLASE"/>
    <property type="match status" value="1"/>
</dbReference>
<comment type="subunit">
    <text evidence="7">Monomer.</text>
</comment>
<feature type="binding site" evidence="7">
    <location>
        <position position="66"/>
    </location>
    <ligand>
        <name>tRNA</name>
        <dbReference type="ChEBI" id="CHEBI:17843"/>
    </ligand>
</feature>
<reference evidence="8" key="1">
    <citation type="submission" date="2022-06" db="EMBL/GenBank/DDBJ databases">
        <title>New Polynucleobacter species.</title>
        <authorList>
            <person name="Hahn M.W."/>
        </authorList>
    </citation>
    <scope>NUCLEOTIDE SEQUENCE</scope>
    <source>
        <strain evidence="8">UK-FUSCHL-C3</strain>
    </source>
</reference>
<sequence>MIRLIVGLGNPGAKHESDRHNAGFWFIDRLASQHKQLLQPEKRFLGKAAKIRVEGQDIHLLTPDTYMNLSGESVGPLCRFHKITPQEVLVVHDELDLKPGMARLKQGGGNGGHNGLKDIQSHLSSPQFWRLRFGIGHPRDLPGDKAKMDVADYVLKKPSSEEQSKIDQAIDKALRTLPLFIKGDVQNAMQAIHGPD</sequence>
<keyword evidence="3 7" id="KW-0378">Hydrolase</keyword>
<dbReference type="EC" id="3.1.1.29" evidence="1 7"/>
<dbReference type="GO" id="GO:0005737">
    <property type="term" value="C:cytoplasm"/>
    <property type="evidence" value="ECO:0007669"/>
    <property type="project" value="UniProtKB-SubCell"/>
</dbReference>
<dbReference type="InterPro" id="IPR018171">
    <property type="entry name" value="Pept_tRNA_hydro_CS"/>
</dbReference>
<dbReference type="GO" id="GO:0072344">
    <property type="term" value="P:rescue of stalled ribosome"/>
    <property type="evidence" value="ECO:0007669"/>
    <property type="project" value="UniProtKB-UniRule"/>
</dbReference>
<dbReference type="FunFam" id="3.40.50.1470:FF:000001">
    <property type="entry name" value="Peptidyl-tRNA hydrolase"/>
    <property type="match status" value="1"/>
</dbReference>
<comment type="catalytic activity">
    <reaction evidence="7">
        <text>an N-acyl-L-alpha-aminoacyl-tRNA + H2O = an N-acyl-L-amino acid + a tRNA + H(+)</text>
        <dbReference type="Rhea" id="RHEA:54448"/>
        <dbReference type="Rhea" id="RHEA-COMP:10123"/>
        <dbReference type="Rhea" id="RHEA-COMP:13883"/>
        <dbReference type="ChEBI" id="CHEBI:15377"/>
        <dbReference type="ChEBI" id="CHEBI:15378"/>
        <dbReference type="ChEBI" id="CHEBI:59874"/>
        <dbReference type="ChEBI" id="CHEBI:78442"/>
        <dbReference type="ChEBI" id="CHEBI:138191"/>
        <dbReference type="EC" id="3.1.1.29"/>
    </reaction>
</comment>
<dbReference type="GO" id="GO:0004045">
    <property type="term" value="F:peptidyl-tRNA hydrolase activity"/>
    <property type="evidence" value="ECO:0007669"/>
    <property type="project" value="UniProtKB-UniRule"/>
</dbReference>
<dbReference type="SUPFAM" id="SSF53178">
    <property type="entry name" value="Peptidyl-tRNA hydrolase-like"/>
    <property type="match status" value="1"/>
</dbReference>
<dbReference type="RefSeq" id="WP_353438649.1">
    <property type="nucleotide sequence ID" value="NZ_CP099959.1"/>
</dbReference>
<comment type="function">
    <text evidence="7">Hydrolyzes ribosome-free peptidyl-tRNAs (with 1 or more amino acids incorporated), which drop off the ribosome during protein synthesis, or as a result of ribosome stalling.</text>
</comment>
<dbReference type="InterPro" id="IPR036416">
    <property type="entry name" value="Pept_tRNA_hydro_sf"/>
</dbReference>
<comment type="subcellular location">
    <subcellularLocation>
        <location evidence="7">Cytoplasm</location>
    </subcellularLocation>
</comment>
<evidence type="ECO:0000256" key="3">
    <source>
        <dbReference type="ARBA" id="ARBA00022801"/>
    </source>
</evidence>
<feature type="binding site" evidence="7">
    <location>
        <position position="68"/>
    </location>
    <ligand>
        <name>tRNA</name>
        <dbReference type="ChEBI" id="CHEBI:17843"/>
    </ligand>
</feature>
<dbReference type="PANTHER" id="PTHR17224">
    <property type="entry name" value="PEPTIDYL-TRNA HYDROLASE"/>
    <property type="match status" value="1"/>
</dbReference>
<name>A0AAU8A1R3_9BURK</name>
<dbReference type="NCBIfam" id="TIGR00447">
    <property type="entry name" value="pth"/>
    <property type="match status" value="1"/>
</dbReference>
<feature type="active site" description="Proton acceptor" evidence="7">
    <location>
        <position position="20"/>
    </location>
</feature>
<dbReference type="PROSITE" id="PS01196">
    <property type="entry name" value="PEPT_TRNA_HYDROL_2"/>
    <property type="match status" value="1"/>
</dbReference>
<evidence type="ECO:0000313" key="8">
    <source>
        <dbReference type="EMBL" id="XCC57599.1"/>
    </source>
</evidence>
<evidence type="ECO:0000256" key="5">
    <source>
        <dbReference type="ARBA" id="ARBA00038063"/>
    </source>
</evidence>
<feature type="site" description="Stabilizes the basic form of H active site to accept a proton" evidence="7">
    <location>
        <position position="93"/>
    </location>
</feature>
<proteinExistence type="inferred from homology"/>
<dbReference type="EMBL" id="CP099959">
    <property type="protein sequence ID" value="XCC57599.1"/>
    <property type="molecule type" value="Genomic_DNA"/>
</dbReference>
<feature type="binding site" evidence="7">
    <location>
        <position position="15"/>
    </location>
    <ligand>
        <name>tRNA</name>
        <dbReference type="ChEBI" id="CHEBI:17843"/>
    </ligand>
</feature>
<feature type="binding site" evidence="7">
    <location>
        <position position="114"/>
    </location>
    <ligand>
        <name>tRNA</name>
        <dbReference type="ChEBI" id="CHEBI:17843"/>
    </ligand>
</feature>
<keyword evidence="7" id="KW-0963">Cytoplasm</keyword>
<dbReference type="AlphaFoldDB" id="A0AAU8A1R3"/>
<organism evidence="8">
    <name type="scientific">Polynucleobacter sp. UK-FUSCHL-C3</name>
    <dbReference type="NCBI Taxonomy" id="2955208"/>
    <lineage>
        <taxon>Bacteria</taxon>
        <taxon>Pseudomonadati</taxon>
        <taxon>Pseudomonadota</taxon>
        <taxon>Betaproteobacteria</taxon>
        <taxon>Burkholderiales</taxon>
        <taxon>Burkholderiaceae</taxon>
        <taxon>Polynucleobacter</taxon>
    </lineage>
</organism>
<evidence type="ECO:0000256" key="1">
    <source>
        <dbReference type="ARBA" id="ARBA00013260"/>
    </source>
</evidence>
<accession>A0AAU8A1R3</accession>
<comment type="function">
    <text evidence="7">Catalyzes the release of premature peptidyl moieties from peptidyl-tRNA molecules trapped in stalled 50S ribosomal subunits, and thus maintains levels of free tRNAs and 50S ribosomes.</text>
</comment>
<keyword evidence="4 7" id="KW-0694">RNA-binding</keyword>
<dbReference type="Pfam" id="PF01195">
    <property type="entry name" value="Pept_tRNA_hydro"/>
    <property type="match status" value="1"/>
</dbReference>
<dbReference type="HAMAP" id="MF_00083">
    <property type="entry name" value="Pept_tRNA_hydro_bact"/>
    <property type="match status" value="1"/>
</dbReference>
<protein>
    <recommendedName>
        <fullName evidence="6 7">Peptidyl-tRNA hydrolase</fullName>
        <shortName evidence="7">Pth</shortName>
        <ecNumber evidence="1 7">3.1.1.29</ecNumber>
    </recommendedName>
</protein>
<keyword evidence="2 7" id="KW-0820">tRNA-binding</keyword>
<dbReference type="GO" id="GO:0000049">
    <property type="term" value="F:tRNA binding"/>
    <property type="evidence" value="ECO:0007669"/>
    <property type="project" value="UniProtKB-UniRule"/>
</dbReference>